<evidence type="ECO:0000313" key="4">
    <source>
        <dbReference type="Proteomes" id="UP000318521"/>
    </source>
</evidence>
<sequence length="282" mass="30807">MFSKQQTKQKASEATKESKPWIRRFGRFGYMSQGFVYILIGILSFMAAIGVGGDTEDTTGALQSLAGIPFGEVVLWLVAVGLLGYVVWMLIRALMDTGHFGRGIKGIFIRCGFIGSAAIYASIAFNAAKFANHAGGSSEKNEQTYSQLLLSQPYGQWIIGAVGAGVIGYALYEAYRVYKEIFMREFKSEEMSKHEMNIARTSGKIGLTARAFVFGAVGFFLIQTAISADAEETEGIDGALFELSQQPFGQWILGVVALGLVLFGVYGIIYGRYIHMNFGKHS</sequence>
<feature type="transmembrane region" description="Helical" evidence="1">
    <location>
        <begin position="207"/>
        <end position="228"/>
    </location>
</feature>
<comment type="caution">
    <text evidence="3">The sequence shown here is derived from an EMBL/GenBank/DDBJ whole genome shotgun (WGS) entry which is preliminary data.</text>
</comment>
<feature type="transmembrane region" description="Helical" evidence="1">
    <location>
        <begin position="154"/>
        <end position="175"/>
    </location>
</feature>
<keyword evidence="1" id="KW-0812">Transmembrane</keyword>
<feature type="domain" description="DUF1206" evidence="2">
    <location>
        <begin position="112"/>
        <end position="178"/>
    </location>
</feature>
<accession>A0A554A2P2</accession>
<feature type="domain" description="DUF1206" evidence="2">
    <location>
        <begin position="205"/>
        <end position="273"/>
    </location>
</feature>
<keyword evidence="1" id="KW-1133">Transmembrane helix</keyword>
<name>A0A554A2P2_9BACI</name>
<gene>
    <name evidence="3" type="ORF">FN960_03515</name>
</gene>
<evidence type="ECO:0000259" key="2">
    <source>
        <dbReference type="Pfam" id="PF06724"/>
    </source>
</evidence>
<reference evidence="3 4" key="1">
    <citation type="submission" date="2019-07" db="EMBL/GenBank/DDBJ databases">
        <authorList>
            <person name="Park Y.J."/>
            <person name="Jeong S.E."/>
            <person name="Jung H.S."/>
        </authorList>
    </citation>
    <scope>NUCLEOTIDE SEQUENCE [LARGE SCALE GENOMIC DNA]</scope>
    <source>
        <strain evidence="4">P16(2019)</strain>
    </source>
</reference>
<evidence type="ECO:0000256" key="1">
    <source>
        <dbReference type="SAM" id="Phobius"/>
    </source>
</evidence>
<feature type="transmembrane region" description="Helical" evidence="1">
    <location>
        <begin position="73"/>
        <end position="95"/>
    </location>
</feature>
<dbReference type="Proteomes" id="UP000318521">
    <property type="component" value="Unassembled WGS sequence"/>
</dbReference>
<feature type="transmembrane region" description="Helical" evidence="1">
    <location>
        <begin position="248"/>
        <end position="270"/>
    </location>
</feature>
<dbReference type="EMBL" id="VLXZ01000002">
    <property type="protein sequence ID" value="TSB47950.1"/>
    <property type="molecule type" value="Genomic_DNA"/>
</dbReference>
<feature type="domain" description="DUF1206" evidence="2">
    <location>
        <begin position="28"/>
        <end position="95"/>
    </location>
</feature>
<feature type="transmembrane region" description="Helical" evidence="1">
    <location>
        <begin position="107"/>
        <end position="128"/>
    </location>
</feature>
<protein>
    <submittedName>
        <fullName evidence="3">DUF1206 domain-containing protein</fullName>
    </submittedName>
</protein>
<dbReference type="AlphaFoldDB" id="A0A554A2P2"/>
<feature type="transmembrane region" description="Helical" evidence="1">
    <location>
        <begin position="34"/>
        <end position="53"/>
    </location>
</feature>
<keyword evidence="4" id="KW-1185">Reference proteome</keyword>
<dbReference type="OrthoDB" id="5702018at2"/>
<dbReference type="Pfam" id="PF06724">
    <property type="entry name" value="DUF1206"/>
    <property type="match status" value="3"/>
</dbReference>
<proteinExistence type="predicted"/>
<keyword evidence="1" id="KW-0472">Membrane</keyword>
<dbReference type="InterPro" id="IPR009597">
    <property type="entry name" value="DUF1206"/>
</dbReference>
<evidence type="ECO:0000313" key="3">
    <source>
        <dbReference type="EMBL" id="TSB47950.1"/>
    </source>
</evidence>
<organism evidence="3 4">
    <name type="scientific">Alkalicoccobacillus porphyridii</name>
    <dbReference type="NCBI Taxonomy" id="2597270"/>
    <lineage>
        <taxon>Bacteria</taxon>
        <taxon>Bacillati</taxon>
        <taxon>Bacillota</taxon>
        <taxon>Bacilli</taxon>
        <taxon>Bacillales</taxon>
        <taxon>Bacillaceae</taxon>
        <taxon>Alkalicoccobacillus</taxon>
    </lineage>
</organism>